<gene>
    <name evidence="1" type="ORF">EVAR_17841_1</name>
</gene>
<protein>
    <submittedName>
        <fullName evidence="1">Uncharacterized protein</fullName>
    </submittedName>
</protein>
<reference evidence="1 2" key="1">
    <citation type="journal article" date="2019" name="Commun. Biol.">
        <title>The bagworm genome reveals a unique fibroin gene that provides high tensile strength.</title>
        <authorList>
            <person name="Kono N."/>
            <person name="Nakamura H."/>
            <person name="Ohtoshi R."/>
            <person name="Tomita M."/>
            <person name="Numata K."/>
            <person name="Arakawa K."/>
        </authorList>
    </citation>
    <scope>NUCLEOTIDE SEQUENCE [LARGE SCALE GENOMIC DNA]</scope>
</reference>
<dbReference type="EMBL" id="BGZK01000086">
    <property type="protein sequence ID" value="GBP17359.1"/>
    <property type="molecule type" value="Genomic_DNA"/>
</dbReference>
<evidence type="ECO:0000313" key="1">
    <source>
        <dbReference type="EMBL" id="GBP17359.1"/>
    </source>
</evidence>
<organism evidence="1 2">
    <name type="scientific">Eumeta variegata</name>
    <name type="common">Bagworm moth</name>
    <name type="synonym">Eumeta japonica</name>
    <dbReference type="NCBI Taxonomy" id="151549"/>
    <lineage>
        <taxon>Eukaryota</taxon>
        <taxon>Metazoa</taxon>
        <taxon>Ecdysozoa</taxon>
        <taxon>Arthropoda</taxon>
        <taxon>Hexapoda</taxon>
        <taxon>Insecta</taxon>
        <taxon>Pterygota</taxon>
        <taxon>Neoptera</taxon>
        <taxon>Endopterygota</taxon>
        <taxon>Lepidoptera</taxon>
        <taxon>Glossata</taxon>
        <taxon>Ditrysia</taxon>
        <taxon>Tineoidea</taxon>
        <taxon>Psychidae</taxon>
        <taxon>Oiketicinae</taxon>
        <taxon>Eumeta</taxon>
    </lineage>
</organism>
<dbReference type="Proteomes" id="UP000299102">
    <property type="component" value="Unassembled WGS sequence"/>
</dbReference>
<proteinExistence type="predicted"/>
<name>A0A4C1TTP6_EUMVA</name>
<comment type="caution">
    <text evidence="1">The sequence shown here is derived from an EMBL/GenBank/DDBJ whole genome shotgun (WGS) entry which is preliminary data.</text>
</comment>
<accession>A0A4C1TTP6</accession>
<dbReference type="AlphaFoldDB" id="A0A4C1TTP6"/>
<sequence>MRRLCSLSLSVRSRLQPRKTLQPNQTATATRRELSFSYMLKLGEGSAWNHAPDCEVTAALSLPLLVESSASSNSRSLSFERFIVVSGSWQAAEVARQHPLHSGLIPTVLPSTLCGTSGQTRAVIKRVPSSCTPPNHEIKIRIAIRFSVLIGSRSRFLDPGPVLKFDFNAGSVSDFGRAFDSNFDPTLDTNLGHILDFDPGHDFQLCFSSCAISILPSVTMILTKTSQMLVVSK</sequence>
<keyword evidence="2" id="KW-1185">Reference proteome</keyword>
<evidence type="ECO:0000313" key="2">
    <source>
        <dbReference type="Proteomes" id="UP000299102"/>
    </source>
</evidence>